<dbReference type="Pfam" id="PF03572">
    <property type="entry name" value="Peptidase_S41"/>
    <property type="match status" value="1"/>
</dbReference>
<dbReference type="GO" id="GO:0030288">
    <property type="term" value="C:outer membrane-bounded periplasmic space"/>
    <property type="evidence" value="ECO:0007669"/>
    <property type="project" value="TreeGrafter"/>
</dbReference>
<feature type="domain" description="Tail specific protease" evidence="1">
    <location>
        <begin position="84"/>
        <end position="301"/>
    </location>
</feature>
<dbReference type="SUPFAM" id="SSF52096">
    <property type="entry name" value="ClpP/crotonase"/>
    <property type="match status" value="1"/>
</dbReference>
<proteinExistence type="predicted"/>
<evidence type="ECO:0000313" key="3">
    <source>
        <dbReference type="Proteomes" id="UP000002973"/>
    </source>
</evidence>
<dbReference type="EMBL" id="AECT01000012">
    <property type="protein sequence ID" value="EFU22823.1"/>
    <property type="molecule type" value="Genomic_DNA"/>
</dbReference>
<dbReference type="eggNOG" id="COG0793">
    <property type="taxonomic scope" value="Bacteria"/>
</dbReference>
<evidence type="ECO:0000259" key="1">
    <source>
        <dbReference type="SMART" id="SM00245"/>
    </source>
</evidence>
<accession>E6J086</accession>
<dbReference type="PANTHER" id="PTHR32060:SF30">
    <property type="entry name" value="CARBOXY-TERMINAL PROCESSING PROTEASE CTPA"/>
    <property type="match status" value="1"/>
</dbReference>
<protein>
    <submittedName>
        <fullName evidence="2">Nisin-resistance protein</fullName>
    </submittedName>
</protein>
<evidence type="ECO:0000313" key="2">
    <source>
        <dbReference type="EMBL" id="EFU22823.1"/>
    </source>
</evidence>
<dbReference type="InterPro" id="IPR005151">
    <property type="entry name" value="Tail-specific_protease"/>
</dbReference>
<dbReference type="AlphaFoldDB" id="E6J086"/>
<dbReference type="CDD" id="cd06567">
    <property type="entry name" value="Peptidase_S41"/>
    <property type="match status" value="1"/>
</dbReference>
<name>E6J086_STRAP</name>
<gene>
    <name evidence="2" type="primary">nsr</name>
    <name evidence="2" type="ORF">HMPREF0813_00656</name>
</gene>
<dbReference type="InterPro" id="IPR029045">
    <property type="entry name" value="ClpP/crotonase-like_dom_sf"/>
</dbReference>
<dbReference type="GO" id="GO:0008236">
    <property type="term" value="F:serine-type peptidase activity"/>
    <property type="evidence" value="ECO:0007669"/>
    <property type="project" value="InterPro"/>
</dbReference>
<dbReference type="Gene3D" id="3.90.226.10">
    <property type="entry name" value="2-enoyl-CoA Hydratase, Chain A, domain 1"/>
    <property type="match status" value="1"/>
</dbReference>
<dbReference type="PANTHER" id="PTHR32060">
    <property type="entry name" value="TAIL-SPECIFIC PROTEASE"/>
    <property type="match status" value="1"/>
</dbReference>
<dbReference type="GO" id="GO:0006508">
    <property type="term" value="P:proteolysis"/>
    <property type="evidence" value="ECO:0007669"/>
    <property type="project" value="InterPro"/>
</dbReference>
<dbReference type="Proteomes" id="UP000002973">
    <property type="component" value="Unassembled WGS sequence"/>
</dbReference>
<comment type="caution">
    <text evidence="2">The sequence shown here is derived from an EMBL/GenBank/DDBJ whole genome shotgun (WGS) entry which is preliminary data.</text>
</comment>
<dbReference type="GO" id="GO:0004175">
    <property type="term" value="F:endopeptidase activity"/>
    <property type="evidence" value="ECO:0007669"/>
    <property type="project" value="TreeGrafter"/>
</dbReference>
<reference evidence="2 3" key="1">
    <citation type="submission" date="2010-11" db="EMBL/GenBank/DDBJ databases">
        <authorList>
            <person name="Weinstock G."/>
            <person name="Sodergren E."/>
            <person name="Clifton S."/>
            <person name="Fulton L."/>
            <person name="Fulton B."/>
            <person name="Courtney L."/>
            <person name="Fronick C."/>
            <person name="Harrison M."/>
            <person name="Strong C."/>
            <person name="Farmer C."/>
            <person name="Delahaunty K."/>
            <person name="Markovic C."/>
            <person name="Hall O."/>
            <person name="Minx P."/>
            <person name="Tomlinson C."/>
            <person name="Mitreva M."/>
            <person name="Hou S."/>
            <person name="Chen J."/>
            <person name="Wollam A."/>
            <person name="Pepin K.H."/>
            <person name="Johnson M."/>
            <person name="Bhonagiri V."/>
            <person name="Zhang X."/>
            <person name="Suruliraj S."/>
            <person name="Warren W."/>
            <person name="Chinwalla A."/>
            <person name="Mardis E.R."/>
            <person name="Wilson R.K."/>
        </authorList>
    </citation>
    <scope>NUCLEOTIDE SEQUENCE [LARGE SCALE GENOMIC DNA]</scope>
    <source>
        <strain evidence="2 3">F0211</strain>
    </source>
</reference>
<organism evidence="2 3">
    <name type="scientific">Streptococcus anginosus F0211</name>
    <dbReference type="NCBI Taxonomy" id="706437"/>
    <lineage>
        <taxon>Bacteria</taxon>
        <taxon>Bacillati</taxon>
        <taxon>Bacillota</taxon>
        <taxon>Bacilli</taxon>
        <taxon>Lactobacillales</taxon>
        <taxon>Streptococcaceae</taxon>
        <taxon>Streptococcus</taxon>
        <taxon>Streptococcus anginosus group</taxon>
    </lineage>
</organism>
<dbReference type="SMART" id="SM00245">
    <property type="entry name" value="TSPc"/>
    <property type="match status" value="1"/>
</dbReference>
<dbReference type="GO" id="GO:0007165">
    <property type="term" value="P:signal transduction"/>
    <property type="evidence" value="ECO:0007669"/>
    <property type="project" value="TreeGrafter"/>
</dbReference>
<sequence>MEEKMKKGCIGCLGVLGVLFLAVLGAVLYFGPNYDIYLLPPSPEQYAKSALNKMNSALYIDENWSQEKEKALKEVKSAKTYVDTYPVLKRMTKLSGGKHSYFYTPKEFKTSPKEESRLPVIKNENDILYLKLPPFMGNEKEAKAYRTMLHQALTKETYKGVIVDLENNSGGNMYPMIGGLAAILSNGTLFQFEYANGQKIGTTLSQILASKQTEEKNSSKTIPIAILVNGNTASSGEMTTLAFKGLPNVKIFGKPTAGYTTGNMVYSLYDGATIQLTVSRIIDRKGNRYENTPIEPDIATTTPLNDARTWLLEQISK</sequence>